<dbReference type="RefSeq" id="XP_007715741.1">
    <property type="nucleotide sequence ID" value="XM_007717551.1"/>
</dbReference>
<dbReference type="GeneID" id="19143147"/>
<evidence type="ECO:0000313" key="1">
    <source>
        <dbReference type="EMBL" id="EUC29959.1"/>
    </source>
</evidence>
<dbReference type="KEGG" id="bze:COCCADRAFT_105112"/>
<protein>
    <submittedName>
        <fullName evidence="1">Uncharacterized protein</fullName>
    </submittedName>
</protein>
<keyword evidence="2" id="KW-1185">Reference proteome</keyword>
<organism evidence="1 2">
    <name type="scientific">Cochliobolus carbonum (strain 26-R-13)</name>
    <name type="common">Maize leaf spot fungus</name>
    <name type="synonym">Bipolaris zeicola</name>
    <dbReference type="NCBI Taxonomy" id="930089"/>
    <lineage>
        <taxon>Eukaryota</taxon>
        <taxon>Fungi</taxon>
        <taxon>Dikarya</taxon>
        <taxon>Ascomycota</taxon>
        <taxon>Pezizomycotina</taxon>
        <taxon>Dothideomycetes</taxon>
        <taxon>Pleosporomycetidae</taxon>
        <taxon>Pleosporales</taxon>
        <taxon>Pleosporineae</taxon>
        <taxon>Pleosporaceae</taxon>
        <taxon>Bipolaris</taxon>
    </lineage>
</organism>
<dbReference type="HOGENOM" id="CLU_204765_0_0_1"/>
<dbReference type="AlphaFoldDB" id="W6Y4I5"/>
<dbReference type="EMBL" id="KI964721">
    <property type="protein sequence ID" value="EUC29959.1"/>
    <property type="molecule type" value="Genomic_DNA"/>
</dbReference>
<dbReference type="Proteomes" id="UP000053841">
    <property type="component" value="Unassembled WGS sequence"/>
</dbReference>
<dbReference type="OrthoDB" id="10366179at2759"/>
<proteinExistence type="predicted"/>
<name>W6Y4I5_COCC2</name>
<sequence>MAHRLSDICPSLTARMRRCLILVGKLRRNTAASVQMIARPASQRSMLASVGLGRLPTAGRWNRVHSI</sequence>
<accession>W6Y4I5</accession>
<reference evidence="1 2" key="1">
    <citation type="journal article" date="2013" name="PLoS Genet.">
        <title>Comparative genome structure, secondary metabolite, and effector coding capacity across Cochliobolus pathogens.</title>
        <authorList>
            <person name="Condon B.J."/>
            <person name="Leng Y."/>
            <person name="Wu D."/>
            <person name="Bushley K.E."/>
            <person name="Ohm R.A."/>
            <person name="Otillar R."/>
            <person name="Martin J."/>
            <person name="Schackwitz W."/>
            <person name="Grimwood J."/>
            <person name="MohdZainudin N."/>
            <person name="Xue C."/>
            <person name="Wang R."/>
            <person name="Manning V.A."/>
            <person name="Dhillon B."/>
            <person name="Tu Z.J."/>
            <person name="Steffenson B.J."/>
            <person name="Salamov A."/>
            <person name="Sun H."/>
            <person name="Lowry S."/>
            <person name="LaButti K."/>
            <person name="Han J."/>
            <person name="Copeland A."/>
            <person name="Lindquist E."/>
            <person name="Barry K."/>
            <person name="Schmutz J."/>
            <person name="Baker S.E."/>
            <person name="Ciuffetti L.M."/>
            <person name="Grigoriev I.V."/>
            <person name="Zhong S."/>
            <person name="Turgeon B.G."/>
        </authorList>
    </citation>
    <scope>NUCLEOTIDE SEQUENCE [LARGE SCALE GENOMIC DNA]</scope>
    <source>
        <strain evidence="1 2">26-R-13</strain>
    </source>
</reference>
<evidence type="ECO:0000313" key="2">
    <source>
        <dbReference type="Proteomes" id="UP000053841"/>
    </source>
</evidence>
<gene>
    <name evidence="1" type="ORF">COCCADRAFT_105112</name>
</gene>